<accession>A0A0S3EVC4</accession>
<name>A0A0S3EVC4_9SPHN</name>
<evidence type="ECO:0000313" key="1">
    <source>
        <dbReference type="EMBL" id="ALR19337.1"/>
    </source>
</evidence>
<dbReference type="Proteomes" id="UP000056968">
    <property type="component" value="Chromosome"/>
</dbReference>
<evidence type="ECO:0000313" key="2">
    <source>
        <dbReference type="Proteomes" id="UP000056968"/>
    </source>
</evidence>
<dbReference type="OrthoDB" id="7474368at2"/>
<dbReference type="AlphaFoldDB" id="A0A0S3EVC4"/>
<dbReference type="KEGG" id="sbd:ATN00_02460"/>
<protein>
    <submittedName>
        <fullName evidence="1">Uncharacterized protein</fullName>
    </submittedName>
</protein>
<reference evidence="1 2" key="1">
    <citation type="submission" date="2015-11" db="EMBL/GenBank/DDBJ databases">
        <title>A Two-component Flavoprotein Monooxygenase System MeaXY Responsible for para-Hydroxylation of 2-Methyl-6-ethylaniline and 2,6-Diethylaniline in Sphingobium baderi DE-13.</title>
        <authorList>
            <person name="Cheng M."/>
            <person name="Meng Q."/>
            <person name="Yang Y."/>
            <person name="Chu C."/>
            <person name="Yan X."/>
            <person name="He J."/>
            <person name="Li S."/>
        </authorList>
    </citation>
    <scope>NUCLEOTIDE SEQUENCE [LARGE SCALE GENOMIC DNA]</scope>
    <source>
        <strain evidence="1 2">DE-13</strain>
    </source>
</reference>
<dbReference type="STRING" id="1332080.ATN00_02460"/>
<proteinExistence type="predicted"/>
<gene>
    <name evidence="1" type="ORF">ATN00_02460</name>
</gene>
<sequence>MANFNQALPAAFADLQSFVPIWGPLETAEARYLQRQASRQEELRAFYDAMEPRIRDILSYLDGFPADHDLPAPEHALFQLALGLTEAAAAIEVYGAPCVPFVDAPHHVKIDWNDGVI</sequence>
<keyword evidence="2" id="KW-1185">Reference proteome</keyword>
<dbReference type="EMBL" id="CP013264">
    <property type="protein sequence ID" value="ALR19337.1"/>
    <property type="molecule type" value="Genomic_DNA"/>
</dbReference>
<organism evidence="1 2">
    <name type="scientific">Sphingobium baderi</name>
    <dbReference type="NCBI Taxonomy" id="1332080"/>
    <lineage>
        <taxon>Bacteria</taxon>
        <taxon>Pseudomonadati</taxon>
        <taxon>Pseudomonadota</taxon>
        <taxon>Alphaproteobacteria</taxon>
        <taxon>Sphingomonadales</taxon>
        <taxon>Sphingomonadaceae</taxon>
        <taxon>Sphingobium</taxon>
    </lineage>
</organism>
<dbReference type="RefSeq" id="WP_062061673.1">
    <property type="nucleotide sequence ID" value="NZ_CP013264.1"/>
</dbReference>